<name>A0AAN7GSX5_9PEZI</name>
<feature type="signal peptide" evidence="1">
    <location>
        <begin position="1"/>
        <end position="20"/>
    </location>
</feature>
<protein>
    <submittedName>
        <fullName evidence="2">Uncharacterized protein</fullName>
    </submittedName>
</protein>
<evidence type="ECO:0000313" key="2">
    <source>
        <dbReference type="EMBL" id="KAK4226201.1"/>
    </source>
</evidence>
<evidence type="ECO:0000256" key="1">
    <source>
        <dbReference type="SAM" id="SignalP"/>
    </source>
</evidence>
<keyword evidence="3" id="KW-1185">Reference proteome</keyword>
<organism evidence="2 3">
    <name type="scientific">Podospora fimiseda</name>
    <dbReference type="NCBI Taxonomy" id="252190"/>
    <lineage>
        <taxon>Eukaryota</taxon>
        <taxon>Fungi</taxon>
        <taxon>Dikarya</taxon>
        <taxon>Ascomycota</taxon>
        <taxon>Pezizomycotina</taxon>
        <taxon>Sordariomycetes</taxon>
        <taxon>Sordariomycetidae</taxon>
        <taxon>Sordariales</taxon>
        <taxon>Podosporaceae</taxon>
        <taxon>Podospora</taxon>
    </lineage>
</organism>
<sequence length="558" mass="62224">MELKTLSCLLLAAAFKAVTAHTDEHQKAIIHSTTQTHNEPFAKLTLFPGSRVHPEDLKSLGKEIPPCPDNVESLEAQLPFGVCLSGEYYLQNNFKIEELSSCSDGSKPKISYYRRRGCKGDPTFIRDIPAGDTCLWSNKDEPQPSYYWSLLISCADEEPGKPLVQMDATPAIVHQIFGGVKGDIEYVTGRPCKENDRFWGTGAWSKSFDECSWPVTTWEFYAVRITNPPICRNGTRARLVRFEDTGESDWAYRRNKCNHGKMTFVDGVVDVNDDDLHKCIDVQRMPVLRGGTADAKGIMWHCDGLSADAAAVTAEKPKSHSPNALVSHNACQVNSYQRGSREAVQRPPTWMEVPLDHCMSLTNHQPLRTLRTPVCPDGKEAMLATWSTANCPGMPDRVAGFTAKLGSICRTFHGRDGTASYSFWCDAKDSSQTEQRRLRRPGGDKRAVFSMDTCKPKDGMWTPERHAGLAATIERVGVDKCIESFSRDSEWVIHANAVCKDGKTKAKMAYWKGESRCRGKPDEIGDVNEGDLGKCVQACEGNERWAFRCSRAFWCEGV</sequence>
<gene>
    <name evidence="2" type="ORF">QBC38DRAFT_237031</name>
</gene>
<reference evidence="2" key="1">
    <citation type="journal article" date="2023" name="Mol. Phylogenet. Evol.">
        <title>Genome-scale phylogeny and comparative genomics of the fungal order Sordariales.</title>
        <authorList>
            <person name="Hensen N."/>
            <person name="Bonometti L."/>
            <person name="Westerberg I."/>
            <person name="Brannstrom I.O."/>
            <person name="Guillou S."/>
            <person name="Cros-Aarteil S."/>
            <person name="Calhoun S."/>
            <person name="Haridas S."/>
            <person name="Kuo A."/>
            <person name="Mondo S."/>
            <person name="Pangilinan J."/>
            <person name="Riley R."/>
            <person name="LaButti K."/>
            <person name="Andreopoulos B."/>
            <person name="Lipzen A."/>
            <person name="Chen C."/>
            <person name="Yan M."/>
            <person name="Daum C."/>
            <person name="Ng V."/>
            <person name="Clum A."/>
            <person name="Steindorff A."/>
            <person name="Ohm R.A."/>
            <person name="Martin F."/>
            <person name="Silar P."/>
            <person name="Natvig D.O."/>
            <person name="Lalanne C."/>
            <person name="Gautier V."/>
            <person name="Ament-Velasquez S.L."/>
            <person name="Kruys A."/>
            <person name="Hutchinson M.I."/>
            <person name="Powell A.J."/>
            <person name="Barry K."/>
            <person name="Miller A.N."/>
            <person name="Grigoriev I.V."/>
            <person name="Debuchy R."/>
            <person name="Gladieux P."/>
            <person name="Hiltunen Thoren M."/>
            <person name="Johannesson H."/>
        </authorList>
    </citation>
    <scope>NUCLEOTIDE SEQUENCE</scope>
    <source>
        <strain evidence="2">CBS 990.96</strain>
    </source>
</reference>
<dbReference type="EMBL" id="MU865352">
    <property type="protein sequence ID" value="KAK4226201.1"/>
    <property type="molecule type" value="Genomic_DNA"/>
</dbReference>
<comment type="caution">
    <text evidence="2">The sequence shown here is derived from an EMBL/GenBank/DDBJ whole genome shotgun (WGS) entry which is preliminary data.</text>
</comment>
<dbReference type="AlphaFoldDB" id="A0AAN7GSX5"/>
<keyword evidence="1" id="KW-0732">Signal</keyword>
<feature type="chain" id="PRO_5042855201" evidence="1">
    <location>
        <begin position="21"/>
        <end position="558"/>
    </location>
</feature>
<dbReference type="Proteomes" id="UP001301958">
    <property type="component" value="Unassembled WGS sequence"/>
</dbReference>
<proteinExistence type="predicted"/>
<accession>A0AAN7GSX5</accession>
<evidence type="ECO:0000313" key="3">
    <source>
        <dbReference type="Proteomes" id="UP001301958"/>
    </source>
</evidence>
<reference evidence="2" key="2">
    <citation type="submission" date="2023-05" db="EMBL/GenBank/DDBJ databases">
        <authorList>
            <consortium name="Lawrence Berkeley National Laboratory"/>
            <person name="Steindorff A."/>
            <person name="Hensen N."/>
            <person name="Bonometti L."/>
            <person name="Westerberg I."/>
            <person name="Brannstrom I.O."/>
            <person name="Guillou S."/>
            <person name="Cros-Aarteil S."/>
            <person name="Calhoun S."/>
            <person name="Haridas S."/>
            <person name="Kuo A."/>
            <person name="Mondo S."/>
            <person name="Pangilinan J."/>
            <person name="Riley R."/>
            <person name="Labutti K."/>
            <person name="Andreopoulos B."/>
            <person name="Lipzen A."/>
            <person name="Chen C."/>
            <person name="Yanf M."/>
            <person name="Daum C."/>
            <person name="Ng V."/>
            <person name="Clum A."/>
            <person name="Ohm R."/>
            <person name="Martin F."/>
            <person name="Silar P."/>
            <person name="Natvig D."/>
            <person name="Lalanne C."/>
            <person name="Gautier V."/>
            <person name="Ament-Velasquez S.L."/>
            <person name="Kruys A."/>
            <person name="Hutchinson M.I."/>
            <person name="Powell A.J."/>
            <person name="Barry K."/>
            <person name="Miller A.N."/>
            <person name="Grigoriev I.V."/>
            <person name="Debuchy R."/>
            <person name="Gladieux P."/>
            <person name="Thoren M.H."/>
            <person name="Johannesson H."/>
        </authorList>
    </citation>
    <scope>NUCLEOTIDE SEQUENCE</scope>
    <source>
        <strain evidence="2">CBS 990.96</strain>
    </source>
</reference>